<keyword evidence="3" id="KW-1185">Reference proteome</keyword>
<evidence type="ECO:0000256" key="1">
    <source>
        <dbReference type="SAM" id="MobiDB-lite"/>
    </source>
</evidence>
<evidence type="ECO:0000313" key="3">
    <source>
        <dbReference type="Proteomes" id="UP000694865"/>
    </source>
</evidence>
<dbReference type="Gene3D" id="2.60.40.10">
    <property type="entry name" value="Immunoglobulins"/>
    <property type="match status" value="2"/>
</dbReference>
<dbReference type="SUPFAM" id="SSF49265">
    <property type="entry name" value="Fibronectin type III"/>
    <property type="match status" value="1"/>
</dbReference>
<evidence type="ECO:0000259" key="2">
    <source>
        <dbReference type="PROSITE" id="PS50853"/>
    </source>
</evidence>
<dbReference type="InterPro" id="IPR003961">
    <property type="entry name" value="FN3_dom"/>
</dbReference>
<reference evidence="4" key="1">
    <citation type="submission" date="2025-08" db="UniProtKB">
        <authorList>
            <consortium name="RefSeq"/>
        </authorList>
    </citation>
    <scope>IDENTIFICATION</scope>
    <source>
        <tissue evidence="4">Testes</tissue>
    </source>
</reference>
<feature type="non-terminal residue" evidence="4">
    <location>
        <position position="357"/>
    </location>
</feature>
<dbReference type="InterPro" id="IPR036116">
    <property type="entry name" value="FN3_sf"/>
</dbReference>
<feature type="region of interest" description="Disordered" evidence="1">
    <location>
        <begin position="1"/>
        <end position="20"/>
    </location>
</feature>
<gene>
    <name evidence="4" type="primary">LOC102808131</name>
</gene>
<accession>A0ABM0M3B6</accession>
<dbReference type="RefSeq" id="XP_006814507.1">
    <property type="nucleotide sequence ID" value="XM_006814444.1"/>
</dbReference>
<dbReference type="InterPro" id="IPR013783">
    <property type="entry name" value="Ig-like_fold"/>
</dbReference>
<feature type="domain" description="Fibronectin type-III" evidence="2">
    <location>
        <begin position="279"/>
        <end position="357"/>
    </location>
</feature>
<sequence length="357" mass="40254">MYADSNTSIQDKPNTTTSPPLHYHFPDNFLPSAVFHQLVVRCISVLQSQSKQPNPELSKHAAQYYLNASTIITLKKKESDIVLTVTFEHLDDDDDDDDGSPVCGPKIRKSIDDNLNKIIKEYRPGLSYQHSLKCPCGKHYSSNIKEDDGCVLIGSSKDVECGCDVKRLCKKKKPWKYPDLSFWFDSTDPNHLHNTPAVCAIKSVSSTQLTIQWKKHTSEVKLQRQMADKTEWVEVPHNGGNSAEDEGLNPDTRYYYRIKADGKTSYAVLGVTKDHSHNTPAICAIKSVSATQLTIQWKKHTSEVKLQCRMVGETEWREVPLNGDNSAEDEGLKPDTRYYYRIKADGKKSYAVSGVPK</sequence>
<organism evidence="3 4">
    <name type="scientific">Saccoglossus kowalevskii</name>
    <name type="common">Acorn worm</name>
    <dbReference type="NCBI Taxonomy" id="10224"/>
    <lineage>
        <taxon>Eukaryota</taxon>
        <taxon>Metazoa</taxon>
        <taxon>Hemichordata</taxon>
        <taxon>Enteropneusta</taxon>
        <taxon>Harrimaniidae</taxon>
        <taxon>Saccoglossus</taxon>
    </lineage>
</organism>
<evidence type="ECO:0000313" key="4">
    <source>
        <dbReference type="RefSeq" id="XP_006814507.1"/>
    </source>
</evidence>
<dbReference type="PROSITE" id="PS50853">
    <property type="entry name" value="FN3"/>
    <property type="match status" value="1"/>
</dbReference>
<dbReference type="CDD" id="cd00063">
    <property type="entry name" value="FN3"/>
    <property type="match status" value="2"/>
</dbReference>
<proteinExistence type="predicted"/>
<dbReference type="SMART" id="SM00060">
    <property type="entry name" value="FN3"/>
    <property type="match status" value="2"/>
</dbReference>
<name>A0ABM0M3B6_SACKO</name>
<dbReference type="Proteomes" id="UP000694865">
    <property type="component" value="Unplaced"/>
</dbReference>
<feature type="compositionally biased region" description="Polar residues" evidence="1">
    <location>
        <begin position="1"/>
        <end position="19"/>
    </location>
</feature>
<protein>
    <submittedName>
        <fullName evidence="4">Uncharacterized protein LOC102808131</fullName>
    </submittedName>
</protein>
<dbReference type="GeneID" id="102808131"/>